<evidence type="ECO:0000259" key="1">
    <source>
        <dbReference type="Pfam" id="PF15602"/>
    </source>
</evidence>
<dbReference type="RefSeq" id="WP_229457810.1">
    <property type="nucleotide sequence ID" value="NZ_PXWF02000013.1"/>
</dbReference>
<sequence>MTQDDRRMIFWYLKRKTSYTAWRREAEAFDRFADIFERQVREEPVASPNNSIWGTNWEEFYPDILKTQV</sequence>
<organism evidence="2 3">
    <name type="scientific">Massilia glaciei</name>
    <dbReference type="NCBI Taxonomy" id="1524097"/>
    <lineage>
        <taxon>Bacteria</taxon>
        <taxon>Pseudomonadati</taxon>
        <taxon>Pseudomonadota</taxon>
        <taxon>Betaproteobacteria</taxon>
        <taxon>Burkholderiales</taxon>
        <taxon>Oxalobacteraceae</taxon>
        <taxon>Telluria group</taxon>
        <taxon>Massilia</taxon>
    </lineage>
</organism>
<feature type="non-terminal residue" evidence="2">
    <location>
        <position position="69"/>
    </location>
</feature>
<evidence type="ECO:0000313" key="2">
    <source>
        <dbReference type="EMBL" id="PWF55675.1"/>
    </source>
</evidence>
<protein>
    <recommendedName>
        <fullName evidence="1">Immunity protein 71 domain-containing protein</fullName>
    </recommendedName>
</protein>
<name>A0A2U2I7I3_9BURK</name>
<dbReference type="AlphaFoldDB" id="A0A2U2I7I3"/>
<comment type="caution">
    <text evidence="2">The sequence shown here is derived from an EMBL/GenBank/DDBJ whole genome shotgun (WGS) entry which is preliminary data.</text>
</comment>
<keyword evidence="3" id="KW-1185">Reference proteome</keyword>
<gene>
    <name evidence="2" type="ORF">C7C56_000620</name>
</gene>
<reference evidence="2 3" key="1">
    <citation type="submission" date="2018-04" db="EMBL/GenBank/DDBJ databases">
        <title>Massilia violaceinigra sp. nov., a novel purple-pigmented bacterium isolated from Tianshan glacier, Xinjiang, China.</title>
        <authorList>
            <person name="Wang H."/>
        </authorList>
    </citation>
    <scope>NUCLEOTIDE SEQUENCE [LARGE SCALE GENOMIC DNA]</scope>
    <source>
        <strain evidence="2 3">B448-2</strain>
    </source>
</reference>
<dbReference type="Proteomes" id="UP000241421">
    <property type="component" value="Unassembled WGS sequence"/>
</dbReference>
<dbReference type="InterPro" id="IPR028950">
    <property type="entry name" value="Imm71"/>
</dbReference>
<accession>A0A2U2I7I3</accession>
<dbReference type="Pfam" id="PF15602">
    <property type="entry name" value="Imm71"/>
    <property type="match status" value="1"/>
</dbReference>
<evidence type="ECO:0000313" key="3">
    <source>
        <dbReference type="Proteomes" id="UP000241421"/>
    </source>
</evidence>
<proteinExistence type="predicted"/>
<dbReference type="EMBL" id="PXWF02000013">
    <property type="protein sequence ID" value="PWF55675.1"/>
    <property type="molecule type" value="Genomic_DNA"/>
</dbReference>
<feature type="domain" description="Immunity protein 71" evidence="1">
    <location>
        <begin position="2"/>
        <end position="47"/>
    </location>
</feature>